<gene>
    <name evidence="1" type="ORF">BP00DRAFT_476622</name>
</gene>
<protein>
    <submittedName>
        <fullName evidence="1">Uncharacterized protein</fullName>
    </submittedName>
</protein>
<keyword evidence="2" id="KW-1185">Reference proteome</keyword>
<proteinExistence type="predicted"/>
<name>A0A2V5I1D1_9EURO</name>
<evidence type="ECO:0000313" key="1">
    <source>
        <dbReference type="EMBL" id="PYI30585.1"/>
    </source>
</evidence>
<dbReference type="AlphaFoldDB" id="A0A2V5I1D1"/>
<accession>A0A2V5I1D1</accession>
<evidence type="ECO:0000313" key="2">
    <source>
        <dbReference type="Proteomes" id="UP000248817"/>
    </source>
</evidence>
<reference evidence="1 2" key="1">
    <citation type="submission" date="2018-02" db="EMBL/GenBank/DDBJ databases">
        <title>The genomes of Aspergillus section Nigri reveals drivers in fungal speciation.</title>
        <authorList>
            <consortium name="DOE Joint Genome Institute"/>
            <person name="Vesth T.C."/>
            <person name="Nybo J."/>
            <person name="Theobald S."/>
            <person name="Brandl J."/>
            <person name="Frisvad J.C."/>
            <person name="Nielsen K.F."/>
            <person name="Lyhne E.K."/>
            <person name="Kogle M.E."/>
            <person name="Kuo A."/>
            <person name="Riley R."/>
            <person name="Clum A."/>
            <person name="Nolan M."/>
            <person name="Lipzen A."/>
            <person name="Salamov A."/>
            <person name="Henrissat B."/>
            <person name="Wiebenga A."/>
            <person name="De vries R.P."/>
            <person name="Grigoriev I.V."/>
            <person name="Mortensen U.H."/>
            <person name="Andersen M.R."/>
            <person name="Baker S.E."/>
        </authorList>
    </citation>
    <scope>NUCLEOTIDE SEQUENCE [LARGE SCALE GENOMIC DNA]</scope>
    <source>
        <strain evidence="1 2">CBS 114.80</strain>
    </source>
</reference>
<dbReference type="EMBL" id="KZ825513">
    <property type="protein sequence ID" value="PYI30585.1"/>
    <property type="molecule type" value="Genomic_DNA"/>
</dbReference>
<organism evidence="1 2">
    <name type="scientific">Aspergillus indologenus CBS 114.80</name>
    <dbReference type="NCBI Taxonomy" id="1450541"/>
    <lineage>
        <taxon>Eukaryota</taxon>
        <taxon>Fungi</taxon>
        <taxon>Dikarya</taxon>
        <taxon>Ascomycota</taxon>
        <taxon>Pezizomycotina</taxon>
        <taxon>Eurotiomycetes</taxon>
        <taxon>Eurotiomycetidae</taxon>
        <taxon>Eurotiales</taxon>
        <taxon>Aspergillaceae</taxon>
        <taxon>Aspergillus</taxon>
        <taxon>Aspergillus subgen. Circumdati</taxon>
    </lineage>
</organism>
<dbReference type="Proteomes" id="UP000248817">
    <property type="component" value="Unassembled WGS sequence"/>
</dbReference>
<sequence length="80" mass="9285">MLRNCVTQAGMSREFETDLARRFAHLLVCRMARILILVARNLTQDRERFKSRVSAKHQILLTCFRSTTNFLRSRNVGGCV</sequence>